<dbReference type="RefSeq" id="WP_344208767.1">
    <property type="nucleotide sequence ID" value="NZ_BAAAOS010000005.1"/>
</dbReference>
<name>A0ABN2C3U7_9ACTN</name>
<evidence type="ECO:0000313" key="2">
    <source>
        <dbReference type="Proteomes" id="UP001500393"/>
    </source>
</evidence>
<protein>
    <submittedName>
        <fullName evidence="1">Uncharacterized protein</fullName>
    </submittedName>
</protein>
<proteinExistence type="predicted"/>
<keyword evidence="2" id="KW-1185">Reference proteome</keyword>
<dbReference type="EMBL" id="BAAAOS010000005">
    <property type="protein sequence ID" value="GAA1552276.1"/>
    <property type="molecule type" value="Genomic_DNA"/>
</dbReference>
<organism evidence="1 2">
    <name type="scientific">Kribbella sancticallisti</name>
    <dbReference type="NCBI Taxonomy" id="460087"/>
    <lineage>
        <taxon>Bacteria</taxon>
        <taxon>Bacillati</taxon>
        <taxon>Actinomycetota</taxon>
        <taxon>Actinomycetes</taxon>
        <taxon>Propionibacteriales</taxon>
        <taxon>Kribbellaceae</taxon>
        <taxon>Kribbella</taxon>
    </lineage>
</organism>
<reference evidence="1 2" key="1">
    <citation type="journal article" date="2019" name="Int. J. Syst. Evol. Microbiol.">
        <title>The Global Catalogue of Microorganisms (GCM) 10K type strain sequencing project: providing services to taxonomists for standard genome sequencing and annotation.</title>
        <authorList>
            <consortium name="The Broad Institute Genomics Platform"/>
            <consortium name="The Broad Institute Genome Sequencing Center for Infectious Disease"/>
            <person name="Wu L."/>
            <person name="Ma J."/>
        </authorList>
    </citation>
    <scope>NUCLEOTIDE SEQUENCE [LARGE SCALE GENOMIC DNA]</scope>
    <source>
        <strain evidence="1 2">JCM 14969</strain>
    </source>
</reference>
<gene>
    <name evidence="1" type="ORF">GCM10009789_02370</name>
</gene>
<comment type="caution">
    <text evidence="1">The sequence shown here is derived from an EMBL/GenBank/DDBJ whole genome shotgun (WGS) entry which is preliminary data.</text>
</comment>
<dbReference type="Proteomes" id="UP001500393">
    <property type="component" value="Unassembled WGS sequence"/>
</dbReference>
<accession>A0ABN2C3U7</accession>
<sequence length="180" mass="19265">MSGTSSQYRRWRRDARRALRELLAHHRTVPGECFGGLLEGCDVVVIETGRASAWLVRYRPDPDQLAAGALAAVFDQVTLVVPERSVADAVGSSATQYGVYSVGHVAGRAVLAPIRQPVAQPAHDAAMLGRLLSRDDLASILRSCGRPVHPFAARGELLEQLLGSCSASGARQLILASLRT</sequence>
<evidence type="ECO:0000313" key="1">
    <source>
        <dbReference type="EMBL" id="GAA1552276.1"/>
    </source>
</evidence>